<dbReference type="AlphaFoldDB" id="A0A973WR71"/>
<organism evidence="2">
    <name type="scientific">Bradyrhizobium quebecense</name>
    <dbReference type="NCBI Taxonomy" id="2748629"/>
    <lineage>
        <taxon>Bacteria</taxon>
        <taxon>Pseudomonadati</taxon>
        <taxon>Pseudomonadota</taxon>
        <taxon>Alphaproteobacteria</taxon>
        <taxon>Hyphomicrobiales</taxon>
        <taxon>Nitrobacteraceae</taxon>
        <taxon>Bradyrhizobium</taxon>
    </lineage>
</organism>
<proteinExistence type="predicted"/>
<keyword evidence="1" id="KW-0812">Transmembrane</keyword>
<keyword evidence="1" id="KW-1133">Transmembrane helix</keyword>
<evidence type="ECO:0000256" key="1">
    <source>
        <dbReference type="SAM" id="Phobius"/>
    </source>
</evidence>
<keyword evidence="1" id="KW-0472">Membrane</keyword>
<evidence type="ECO:0000313" key="2">
    <source>
        <dbReference type="EMBL" id="NVL07961.1"/>
    </source>
</evidence>
<dbReference type="EMBL" id="JABWSX010000001">
    <property type="protein sequence ID" value="NVL07961.1"/>
    <property type="molecule type" value="Genomic_DNA"/>
</dbReference>
<reference evidence="2" key="1">
    <citation type="submission" date="2020-06" db="EMBL/GenBank/DDBJ databases">
        <title>Whole Genome Sequence of Bradyrhizobium sp. Strain 66S1MB.</title>
        <authorList>
            <person name="Bromfield E."/>
            <person name="Cloutier S."/>
        </authorList>
    </citation>
    <scope>NUCLEOTIDE SEQUENCE</scope>
    <source>
        <strain evidence="2">66S1MB</strain>
    </source>
</reference>
<comment type="caution">
    <text evidence="2">The sequence shown here is derived from an EMBL/GenBank/DDBJ whole genome shotgun (WGS) entry which is preliminary data.</text>
</comment>
<dbReference type="RefSeq" id="WP_176531557.1">
    <property type="nucleotide sequence ID" value="NZ_CP088022.1"/>
</dbReference>
<feature type="transmembrane region" description="Helical" evidence="1">
    <location>
        <begin position="29"/>
        <end position="55"/>
    </location>
</feature>
<protein>
    <submittedName>
        <fullName evidence="2">Uncharacterized protein</fullName>
    </submittedName>
</protein>
<gene>
    <name evidence="2" type="ORF">HU230_19860</name>
</gene>
<sequence>MRNVSPTFQPTSASFKRGNAAQALIDVGAVLFGLLFVGTWLASIALNVVALLLVLGS</sequence>
<name>A0A973WR71_9BRAD</name>
<accession>A0A973WR71</accession>